<dbReference type="InParanoid" id="A0A1Z5R8P4"/>
<dbReference type="Gramene" id="OQU80133">
    <property type="protein sequence ID" value="OQU80133"/>
    <property type="gene ID" value="SORBI_3007G085350"/>
</dbReference>
<evidence type="ECO:0000313" key="2">
    <source>
        <dbReference type="Proteomes" id="UP000000768"/>
    </source>
</evidence>
<accession>A0A1Z5R8P4</accession>
<evidence type="ECO:0000313" key="1">
    <source>
        <dbReference type="EMBL" id="OQU80134.1"/>
    </source>
</evidence>
<name>A0A1Z5R8P4_SORBI</name>
<dbReference type="Proteomes" id="UP000000768">
    <property type="component" value="Chromosome 7"/>
</dbReference>
<organism evidence="1 2">
    <name type="scientific">Sorghum bicolor</name>
    <name type="common">Sorghum</name>
    <name type="synonym">Sorghum vulgare</name>
    <dbReference type="NCBI Taxonomy" id="4558"/>
    <lineage>
        <taxon>Eukaryota</taxon>
        <taxon>Viridiplantae</taxon>
        <taxon>Streptophyta</taxon>
        <taxon>Embryophyta</taxon>
        <taxon>Tracheophyta</taxon>
        <taxon>Spermatophyta</taxon>
        <taxon>Magnoliopsida</taxon>
        <taxon>Liliopsida</taxon>
        <taxon>Poales</taxon>
        <taxon>Poaceae</taxon>
        <taxon>PACMAD clade</taxon>
        <taxon>Panicoideae</taxon>
        <taxon>Andropogonodae</taxon>
        <taxon>Andropogoneae</taxon>
        <taxon>Sorghinae</taxon>
        <taxon>Sorghum</taxon>
    </lineage>
</organism>
<reference evidence="1 2" key="1">
    <citation type="journal article" date="2009" name="Nature">
        <title>The Sorghum bicolor genome and the diversification of grasses.</title>
        <authorList>
            <person name="Paterson A.H."/>
            <person name="Bowers J.E."/>
            <person name="Bruggmann R."/>
            <person name="Dubchak I."/>
            <person name="Grimwood J."/>
            <person name="Gundlach H."/>
            <person name="Haberer G."/>
            <person name="Hellsten U."/>
            <person name="Mitros T."/>
            <person name="Poliakov A."/>
            <person name="Schmutz J."/>
            <person name="Spannagl M."/>
            <person name="Tang H."/>
            <person name="Wang X."/>
            <person name="Wicker T."/>
            <person name="Bharti A.K."/>
            <person name="Chapman J."/>
            <person name="Feltus F.A."/>
            <person name="Gowik U."/>
            <person name="Grigoriev I.V."/>
            <person name="Lyons E."/>
            <person name="Maher C.A."/>
            <person name="Martis M."/>
            <person name="Narechania A."/>
            <person name="Otillar R.P."/>
            <person name="Penning B.W."/>
            <person name="Salamov A.A."/>
            <person name="Wang Y."/>
            <person name="Zhang L."/>
            <person name="Carpita N.C."/>
            <person name="Freeling M."/>
            <person name="Gingle A.R."/>
            <person name="Hash C.T."/>
            <person name="Keller B."/>
            <person name="Klein P."/>
            <person name="Kresovich S."/>
            <person name="McCann M.C."/>
            <person name="Ming R."/>
            <person name="Peterson D.G."/>
            <person name="Mehboob-ur-Rahman"/>
            <person name="Ware D."/>
            <person name="Westhoff P."/>
            <person name="Mayer K.F."/>
            <person name="Messing J."/>
            <person name="Rokhsar D.S."/>
        </authorList>
    </citation>
    <scope>NUCLEOTIDE SEQUENCE [LARGE SCALE GENOMIC DNA]</scope>
    <source>
        <strain evidence="2">cv. BTx623</strain>
    </source>
</reference>
<sequence>MAPRGTWPARLRVYAAPLTANFVDLPDFSPTRRPGDTPPPLSLSATSEHLCHTVDSNPGSAIVDSRTTILCYGGGSTPA</sequence>
<dbReference type="AlphaFoldDB" id="A0A1Z5R8P4"/>
<dbReference type="OMA" id="ATSEHLC"/>
<reference evidence="2" key="3">
    <citation type="journal article" date="2018" name="Plant J.">
        <title>The Sorghum bicolor reference genome: improved assembly, gene annotations, a transcriptome atlas, and signatures of genome organization.</title>
        <authorList>
            <person name="McCormick R.F."/>
            <person name="Truong S.K."/>
            <person name="Sreedasyam A."/>
            <person name="Jenkins J."/>
            <person name="Shu S."/>
            <person name="Sims D."/>
            <person name="Kennedy M."/>
            <person name="Amirebrahimi M."/>
            <person name="Weers B.D."/>
            <person name="McKinley B."/>
            <person name="Mattison A."/>
            <person name="Morishige D.T."/>
            <person name="Grimwood J."/>
            <person name="Schmutz J."/>
            <person name="Mullet J.E."/>
        </authorList>
    </citation>
    <scope>NUCLEOTIDE SEQUENCE [LARGE SCALE GENOMIC DNA]</scope>
    <source>
        <strain evidence="2">cv. BTx623</strain>
    </source>
</reference>
<proteinExistence type="predicted"/>
<dbReference type="Gramene" id="OQU80134">
    <property type="protein sequence ID" value="OQU80134"/>
    <property type="gene ID" value="SORBI_3007G085350"/>
</dbReference>
<keyword evidence="2" id="KW-1185">Reference proteome</keyword>
<reference evidence="1" key="2">
    <citation type="submission" date="2017-02" db="EMBL/GenBank/DDBJ databases">
        <title>WGS assembly of Sorghum bicolor.</title>
        <authorList>
            <person name="Paterson A."/>
            <person name="Mullet J."/>
            <person name="Bowers J."/>
            <person name="Bruggmann R."/>
            <person name="Dubchak I."/>
            <person name="Grimwood J."/>
            <person name="Gundlach H."/>
            <person name="Haberer G."/>
            <person name="Hellsten U."/>
            <person name="Mitros T."/>
            <person name="Poliakov A."/>
            <person name="Schmutz J."/>
            <person name="Spannagl M."/>
            <person name="Tang H."/>
            <person name="Wang X."/>
            <person name="Wicker T."/>
            <person name="Bharti A."/>
            <person name="Chapman J."/>
            <person name="Feltus F."/>
            <person name="Gowik U."/>
            <person name="Grigoriev I."/>
            <person name="Lyons E."/>
            <person name="Maher C."/>
            <person name="Martis M."/>
            <person name="Narechania A."/>
            <person name="Otillar R."/>
            <person name="Penning B."/>
            <person name="Salamov A."/>
            <person name="Wang Y."/>
            <person name="Zhang L."/>
            <person name="Carpita N."/>
            <person name="Freeling M."/>
            <person name="Gingle A."/>
            <person name="Hash C."/>
            <person name="Keller B."/>
            <person name="Klein P."/>
            <person name="Kresovich S."/>
            <person name="Mccann M."/>
            <person name="Ming R."/>
            <person name="Peterson D."/>
            <person name="Rahman M."/>
            <person name="Ware D."/>
            <person name="Westhoff P."/>
            <person name="Mayer K."/>
            <person name="Messing J."/>
            <person name="Sims D."/>
            <person name="Jenkins J."/>
            <person name="Shu S."/>
            <person name="Rokhsar D."/>
        </authorList>
    </citation>
    <scope>NUCLEOTIDE SEQUENCE</scope>
</reference>
<protein>
    <submittedName>
        <fullName evidence="1">Uncharacterized protein</fullName>
    </submittedName>
</protein>
<gene>
    <name evidence="1" type="ORF">SORBI_3007G085350</name>
</gene>
<dbReference type="EMBL" id="CM000766">
    <property type="protein sequence ID" value="OQU80134.1"/>
    <property type="molecule type" value="Genomic_DNA"/>
</dbReference>
<dbReference type="EMBL" id="CM000766">
    <property type="protein sequence ID" value="OQU80133.1"/>
    <property type="molecule type" value="Genomic_DNA"/>
</dbReference>